<proteinExistence type="predicted"/>
<reference evidence="2 3" key="1">
    <citation type="submission" date="2019-07" db="EMBL/GenBank/DDBJ databases">
        <authorList>
            <person name="Jastrzebski P J."/>
            <person name="Paukszto L."/>
            <person name="Jastrzebski P J."/>
        </authorList>
    </citation>
    <scope>NUCLEOTIDE SEQUENCE [LARGE SCALE GENOMIC DNA]</scope>
    <source>
        <strain evidence="2 3">WMS-il1</strain>
    </source>
</reference>
<protein>
    <submittedName>
        <fullName evidence="2">Uncharacterized protein</fullName>
    </submittedName>
</protein>
<dbReference type="Proteomes" id="UP000321570">
    <property type="component" value="Unassembled WGS sequence"/>
</dbReference>
<evidence type="ECO:0000313" key="2">
    <source>
        <dbReference type="EMBL" id="VUZ56024.1"/>
    </source>
</evidence>
<keyword evidence="3" id="KW-1185">Reference proteome</keyword>
<dbReference type="EMBL" id="CABIJS010000697">
    <property type="protein sequence ID" value="VUZ56024.1"/>
    <property type="molecule type" value="Genomic_DNA"/>
</dbReference>
<sequence length="70" mass="8132">MRFYILLVCFIGLVFAEFSEANPDKRGLHFFRLRRSLNCIEVHPEMLNLIAKHGICPMVGSENYGFPDEK</sequence>
<gene>
    <name evidence="2" type="ORF">WMSIL1_LOCUS13621</name>
</gene>
<name>A0A564ZB54_HYMDI</name>
<evidence type="ECO:0000256" key="1">
    <source>
        <dbReference type="SAM" id="SignalP"/>
    </source>
</evidence>
<dbReference type="AlphaFoldDB" id="A0A564ZB54"/>
<feature type="chain" id="PRO_5022073071" evidence="1">
    <location>
        <begin position="17"/>
        <end position="70"/>
    </location>
</feature>
<organism evidence="2 3">
    <name type="scientific">Hymenolepis diminuta</name>
    <name type="common">Rat tapeworm</name>
    <dbReference type="NCBI Taxonomy" id="6216"/>
    <lineage>
        <taxon>Eukaryota</taxon>
        <taxon>Metazoa</taxon>
        <taxon>Spiralia</taxon>
        <taxon>Lophotrochozoa</taxon>
        <taxon>Platyhelminthes</taxon>
        <taxon>Cestoda</taxon>
        <taxon>Eucestoda</taxon>
        <taxon>Cyclophyllidea</taxon>
        <taxon>Hymenolepididae</taxon>
        <taxon>Hymenolepis</taxon>
    </lineage>
</organism>
<feature type="signal peptide" evidence="1">
    <location>
        <begin position="1"/>
        <end position="16"/>
    </location>
</feature>
<keyword evidence="1" id="KW-0732">Signal</keyword>
<accession>A0A564ZB54</accession>
<evidence type="ECO:0000313" key="3">
    <source>
        <dbReference type="Proteomes" id="UP000321570"/>
    </source>
</evidence>